<keyword evidence="2" id="KW-1185">Reference proteome</keyword>
<evidence type="ECO:0000313" key="1">
    <source>
        <dbReference type="EMBL" id="MCG2616514.1"/>
    </source>
</evidence>
<accession>A0ABS9KVW4</accession>
<name>A0ABS9KVW4_9BACT</name>
<protein>
    <recommendedName>
        <fullName evidence="3">6-bladed beta-propeller</fullName>
    </recommendedName>
</protein>
<reference evidence="1" key="1">
    <citation type="submission" date="2022-01" db="EMBL/GenBank/DDBJ databases">
        <authorList>
            <person name="Jo J.-H."/>
            <person name="Im W.-T."/>
        </authorList>
    </citation>
    <scope>NUCLEOTIDE SEQUENCE</scope>
    <source>
        <strain evidence="1">NA20</strain>
    </source>
</reference>
<sequence>MKGGRWILCLITLLAGLSAKSQRIVYSQPDREDSRRLNFEVIGKMNGNFLIYKSIRNKNWISILDNDMKEVAKVDQDYLPDNDRVINVDFFPYGDFAYMIYQYRKKSIVYCAAAKIDPEGKKIGELISLDTTQIGSGDNKIYSVISSEDKSKIMIFKINKKDRRNFMTTTILLDEKLQLIKKSRLAIPMQDRDDDYLSEFQLDNEGDLIFSKFNRVNNENIGEAAFLVKYAQSDTLLVRTLKLDKIFLDEIRIKPDNVNKRFFLTSFYVKQKRGNTDGYYFYIWDKATQQPVIEDTFAFSDALRREARGNSSIKAAFNEYFIRQIVVRRDGGFIIASEAFYTSSRGSSMWNRYNYMYSPYFRSYDYYYYSPYYNNSFWGNRFNDFQNTRYQADNITIQSFDKNGKREWSSVITKEQFDDQSDDLISYQIMNTGGQVHFLFNNLERRVQLLTDFSVKPDGTLTRNPTLKDLDRGYEFMPKYGKQVSARQMIIPCVYRNYICFAKLEY</sequence>
<evidence type="ECO:0000313" key="2">
    <source>
        <dbReference type="Proteomes" id="UP001165367"/>
    </source>
</evidence>
<dbReference type="EMBL" id="JAKLTR010000013">
    <property type="protein sequence ID" value="MCG2616514.1"/>
    <property type="molecule type" value="Genomic_DNA"/>
</dbReference>
<dbReference type="RefSeq" id="WP_237875050.1">
    <property type="nucleotide sequence ID" value="NZ_JAKLTR010000013.1"/>
</dbReference>
<dbReference type="Proteomes" id="UP001165367">
    <property type="component" value="Unassembled WGS sequence"/>
</dbReference>
<comment type="caution">
    <text evidence="1">The sequence shown here is derived from an EMBL/GenBank/DDBJ whole genome shotgun (WGS) entry which is preliminary data.</text>
</comment>
<evidence type="ECO:0008006" key="3">
    <source>
        <dbReference type="Google" id="ProtNLM"/>
    </source>
</evidence>
<proteinExistence type="predicted"/>
<organism evidence="1 2">
    <name type="scientific">Terrimonas ginsenosidimutans</name>
    <dbReference type="NCBI Taxonomy" id="2908004"/>
    <lineage>
        <taxon>Bacteria</taxon>
        <taxon>Pseudomonadati</taxon>
        <taxon>Bacteroidota</taxon>
        <taxon>Chitinophagia</taxon>
        <taxon>Chitinophagales</taxon>
        <taxon>Chitinophagaceae</taxon>
        <taxon>Terrimonas</taxon>
    </lineage>
</organism>
<gene>
    <name evidence="1" type="ORF">LZZ85_19595</name>
</gene>